<dbReference type="Gene3D" id="1.20.80.10">
    <property type="match status" value="1"/>
</dbReference>
<dbReference type="InterPro" id="IPR000299">
    <property type="entry name" value="FERM_domain"/>
</dbReference>
<comment type="caution">
    <text evidence="5">The sequence shown here is derived from an EMBL/GenBank/DDBJ whole genome shotgun (WGS) entry which is preliminary data.</text>
</comment>
<dbReference type="PRINTS" id="PR00661">
    <property type="entry name" value="ERMFAMILY"/>
</dbReference>
<dbReference type="Pfam" id="PF09380">
    <property type="entry name" value="FERM_C"/>
    <property type="match status" value="1"/>
</dbReference>
<protein>
    <recommendedName>
        <fullName evidence="2">Moesin/ezrin/radixin homolog 1</fullName>
    </recommendedName>
</protein>
<feature type="domain" description="FERM" evidence="4">
    <location>
        <begin position="28"/>
        <end position="313"/>
    </location>
</feature>
<reference evidence="5 6" key="1">
    <citation type="submission" date="2023-08" db="EMBL/GenBank/DDBJ databases">
        <title>A Necator americanus chromosomal reference genome.</title>
        <authorList>
            <person name="Ilik V."/>
            <person name="Petrzelkova K.J."/>
            <person name="Pardy F."/>
            <person name="Fuh T."/>
            <person name="Niatou-Singa F.S."/>
            <person name="Gouil Q."/>
            <person name="Baker L."/>
            <person name="Ritchie M.E."/>
            <person name="Jex A.R."/>
            <person name="Gazzola D."/>
            <person name="Li H."/>
            <person name="Toshio Fujiwara R."/>
            <person name="Zhan B."/>
            <person name="Aroian R.V."/>
            <person name="Pafco B."/>
            <person name="Schwarz E.M."/>
        </authorList>
    </citation>
    <scope>NUCLEOTIDE SEQUENCE [LARGE SCALE GENOMIC DNA]</scope>
    <source>
        <strain evidence="5 6">Aroian</strain>
        <tissue evidence="5">Whole animal</tissue>
    </source>
</reference>
<dbReference type="PROSITE" id="PS00661">
    <property type="entry name" value="FERM_2"/>
    <property type="match status" value="1"/>
</dbReference>
<dbReference type="Pfam" id="PF09379">
    <property type="entry name" value="FERM_N"/>
    <property type="match status" value="1"/>
</dbReference>
<dbReference type="Pfam" id="PF08736">
    <property type="entry name" value="FA"/>
    <property type="match status" value="1"/>
</dbReference>
<dbReference type="Pfam" id="PF00373">
    <property type="entry name" value="FERM_M"/>
    <property type="match status" value="1"/>
</dbReference>
<dbReference type="InterPro" id="IPR018980">
    <property type="entry name" value="FERM_PH-like_C"/>
</dbReference>
<dbReference type="PRINTS" id="PR00935">
    <property type="entry name" value="BAND41"/>
</dbReference>
<evidence type="ECO:0000259" key="4">
    <source>
        <dbReference type="PROSITE" id="PS50057"/>
    </source>
</evidence>
<dbReference type="InterPro" id="IPR011993">
    <property type="entry name" value="PH-like_dom_sf"/>
</dbReference>
<dbReference type="InterPro" id="IPR014352">
    <property type="entry name" value="FERM/acyl-CoA-bd_prot_sf"/>
</dbReference>
<dbReference type="InterPro" id="IPR019749">
    <property type="entry name" value="Band_41_domain"/>
</dbReference>
<dbReference type="InterPro" id="IPR019748">
    <property type="entry name" value="FERM_central"/>
</dbReference>
<dbReference type="PROSITE" id="PS50057">
    <property type="entry name" value="FERM_3"/>
    <property type="match status" value="1"/>
</dbReference>
<gene>
    <name evidence="5" type="primary">Necator_chrIII.g12086</name>
    <name evidence="5" type="ORF">RB195_011320</name>
</gene>
<name>A0ABR1D314_NECAM</name>
<evidence type="ECO:0000256" key="1">
    <source>
        <dbReference type="ARBA" id="ARBA00004536"/>
    </source>
</evidence>
<dbReference type="SUPFAM" id="SSF47031">
    <property type="entry name" value="Second domain of FERM"/>
    <property type="match status" value="1"/>
</dbReference>
<dbReference type="SMART" id="SM01195">
    <property type="entry name" value="FA"/>
    <property type="match status" value="1"/>
</dbReference>
<dbReference type="CDD" id="cd14473">
    <property type="entry name" value="FERM_B-lobe"/>
    <property type="match status" value="1"/>
</dbReference>
<dbReference type="InterPro" id="IPR035963">
    <property type="entry name" value="FERM_2"/>
</dbReference>
<accession>A0ABR1D314</accession>
<dbReference type="SMART" id="SM01196">
    <property type="entry name" value="FERM_C"/>
    <property type="match status" value="1"/>
</dbReference>
<evidence type="ECO:0000313" key="5">
    <source>
        <dbReference type="EMBL" id="KAK6744528.1"/>
    </source>
</evidence>
<dbReference type="SUPFAM" id="SSF50729">
    <property type="entry name" value="PH domain-like"/>
    <property type="match status" value="1"/>
</dbReference>
<dbReference type="PANTHER" id="PTHR23280">
    <property type="entry name" value="4.1 G PROTEIN"/>
    <property type="match status" value="1"/>
</dbReference>
<dbReference type="Gene3D" id="3.10.20.90">
    <property type="entry name" value="Phosphatidylinositol 3-kinase Catalytic Subunit, Chain A, domain 1"/>
    <property type="match status" value="1"/>
</dbReference>
<organism evidence="5 6">
    <name type="scientific">Necator americanus</name>
    <name type="common">Human hookworm</name>
    <dbReference type="NCBI Taxonomy" id="51031"/>
    <lineage>
        <taxon>Eukaryota</taxon>
        <taxon>Metazoa</taxon>
        <taxon>Ecdysozoa</taxon>
        <taxon>Nematoda</taxon>
        <taxon>Chromadorea</taxon>
        <taxon>Rhabditida</taxon>
        <taxon>Rhabditina</taxon>
        <taxon>Rhabditomorpha</taxon>
        <taxon>Strongyloidea</taxon>
        <taxon>Ancylostomatidae</taxon>
        <taxon>Bunostominae</taxon>
        <taxon>Necator</taxon>
    </lineage>
</organism>
<dbReference type="InterPro" id="IPR014847">
    <property type="entry name" value="FA"/>
</dbReference>
<dbReference type="PROSITE" id="PS00660">
    <property type="entry name" value="FERM_1"/>
    <property type="match status" value="1"/>
</dbReference>
<evidence type="ECO:0000256" key="3">
    <source>
        <dbReference type="ARBA" id="ARBA00043944"/>
    </source>
</evidence>
<proteinExistence type="predicted"/>
<comment type="subcellular location">
    <subcellularLocation>
        <location evidence="1">Cell junction</location>
        <location evidence="1">Adherens junction</location>
    </subcellularLocation>
    <subcellularLocation>
        <location evidence="3">Cell projection</location>
        <location evidence="3">Rhabdomere</location>
    </subcellularLocation>
</comment>
<dbReference type="InterPro" id="IPR019747">
    <property type="entry name" value="FERM_CS"/>
</dbReference>
<keyword evidence="6" id="KW-1185">Reference proteome</keyword>
<dbReference type="SUPFAM" id="SSF54236">
    <property type="entry name" value="Ubiquitin-like"/>
    <property type="match status" value="1"/>
</dbReference>
<dbReference type="EMBL" id="JAVFWL010000003">
    <property type="protein sequence ID" value="KAK6744528.1"/>
    <property type="molecule type" value="Genomic_DNA"/>
</dbReference>
<dbReference type="InterPro" id="IPR018979">
    <property type="entry name" value="FERM_N"/>
</dbReference>
<evidence type="ECO:0000313" key="6">
    <source>
        <dbReference type="Proteomes" id="UP001303046"/>
    </source>
</evidence>
<dbReference type="Gene3D" id="2.30.29.30">
    <property type="entry name" value="Pleckstrin-homology domain (PH domain)/Phosphotyrosine-binding domain (PTB)"/>
    <property type="match status" value="1"/>
</dbReference>
<dbReference type="SMART" id="SM00295">
    <property type="entry name" value="B41"/>
    <property type="match status" value="1"/>
</dbReference>
<sequence length="475" mass="53984">MRFGSGSYDVRRSEGLNPSLLTTARHEITCTVAFLDGTERQFQVDRHAHGYVLLDKVFAHLELVERDFFGLQFLYVLGTKETQKRWLEPNKSIRKQMLCPPFHLCFRVKFYVSDPSKLTEEYTRYHFFLQIRLDILEGRLRSTEGSLALLASYAVQSELGDYNPEDHPEGYLNQYRFAPGQTADFGKKVAELHAMHRGQTPAEAEFNFLDHAKRLDMYGVELFPAKDGKGLPIGIGVNSYGMVIFHEGSKINEFAWATIMKISFKKKHFYVQIRLGDQHTPDTVLSFHVTSSPACKLLWKACIEHHTFFRLIAPPIAPTRGLLSIGSKYRYCGRTEFQTMEDVKHRARVERTFQRSHSKTSFLRSTFSGVPSCDTSRTFTPTTASPDIASRILSVHSRTPRRIMPSEDSVLLSTPPLNGYCSEGTLSRSRRPVVEDRSLAEEGKYARLSSVGVNAAGRTSLSPEDTDSHFILHQL</sequence>
<dbReference type="PANTHER" id="PTHR23280:SF27">
    <property type="entry name" value="TYROSINE-PROTEIN PHOSPHATASE NON-RECEPTOR TYPE"/>
    <property type="match status" value="1"/>
</dbReference>
<dbReference type="InterPro" id="IPR000798">
    <property type="entry name" value="Ez/rad/moesin-like"/>
</dbReference>
<dbReference type="InterPro" id="IPR029071">
    <property type="entry name" value="Ubiquitin-like_domsf"/>
</dbReference>
<dbReference type="Proteomes" id="UP001303046">
    <property type="component" value="Unassembled WGS sequence"/>
</dbReference>
<evidence type="ECO:0000256" key="2">
    <source>
        <dbReference type="ARBA" id="ARBA00022025"/>
    </source>
</evidence>